<dbReference type="InterPro" id="IPR002397">
    <property type="entry name" value="Cyt_P450_B"/>
</dbReference>
<name>A0ABV7IV58_9SPHN</name>
<evidence type="ECO:0000313" key="4">
    <source>
        <dbReference type="Proteomes" id="UP001595604"/>
    </source>
</evidence>
<dbReference type="PROSITE" id="PS00086">
    <property type="entry name" value="CYTOCHROME_P450"/>
    <property type="match status" value="1"/>
</dbReference>
<protein>
    <submittedName>
        <fullName evidence="3">Cytochrome P450</fullName>
    </submittedName>
</protein>
<organism evidence="3 4">
    <name type="scientific">Novosphingobium bradum</name>
    <dbReference type="NCBI Taxonomy" id="1737444"/>
    <lineage>
        <taxon>Bacteria</taxon>
        <taxon>Pseudomonadati</taxon>
        <taxon>Pseudomonadota</taxon>
        <taxon>Alphaproteobacteria</taxon>
        <taxon>Sphingomonadales</taxon>
        <taxon>Sphingomonadaceae</taxon>
        <taxon>Novosphingobium</taxon>
    </lineage>
</organism>
<evidence type="ECO:0000313" key="3">
    <source>
        <dbReference type="EMBL" id="MFC3174608.1"/>
    </source>
</evidence>
<dbReference type="EMBL" id="JBHRTQ010000008">
    <property type="protein sequence ID" value="MFC3174608.1"/>
    <property type="molecule type" value="Genomic_DNA"/>
</dbReference>
<keyword evidence="2" id="KW-0408">Iron</keyword>
<dbReference type="InterPro" id="IPR036396">
    <property type="entry name" value="Cyt_P450_sf"/>
</dbReference>
<gene>
    <name evidence="3" type="ORF">ACFOD9_10125</name>
</gene>
<dbReference type="PRINTS" id="PR00359">
    <property type="entry name" value="BP450"/>
</dbReference>
<reference evidence="4" key="1">
    <citation type="journal article" date="2019" name="Int. J. Syst. Evol. Microbiol.">
        <title>The Global Catalogue of Microorganisms (GCM) 10K type strain sequencing project: providing services to taxonomists for standard genome sequencing and annotation.</title>
        <authorList>
            <consortium name="The Broad Institute Genomics Platform"/>
            <consortium name="The Broad Institute Genome Sequencing Center for Infectious Disease"/>
            <person name="Wu L."/>
            <person name="Ma J."/>
        </authorList>
    </citation>
    <scope>NUCLEOTIDE SEQUENCE [LARGE SCALE GENOMIC DNA]</scope>
    <source>
        <strain evidence="4">KCTC 42984</strain>
    </source>
</reference>
<dbReference type="PANTHER" id="PTHR46696">
    <property type="entry name" value="P450, PUTATIVE (EUROFUNG)-RELATED"/>
    <property type="match status" value="1"/>
</dbReference>
<dbReference type="Proteomes" id="UP001595604">
    <property type="component" value="Unassembled WGS sequence"/>
</dbReference>
<evidence type="ECO:0000256" key="1">
    <source>
        <dbReference type="ARBA" id="ARBA00010617"/>
    </source>
</evidence>
<dbReference type="RefSeq" id="WP_379509993.1">
    <property type="nucleotide sequence ID" value="NZ_JBHRTQ010000008.1"/>
</dbReference>
<keyword evidence="2" id="KW-0503">Monooxygenase</keyword>
<comment type="caution">
    <text evidence="3">The sequence shown here is derived from an EMBL/GenBank/DDBJ whole genome shotgun (WGS) entry which is preliminary data.</text>
</comment>
<proteinExistence type="inferred from homology"/>
<dbReference type="SUPFAM" id="SSF48264">
    <property type="entry name" value="Cytochrome P450"/>
    <property type="match status" value="1"/>
</dbReference>
<keyword evidence="2" id="KW-0560">Oxidoreductase</keyword>
<sequence length="419" mass="46882">MNDTAGQAAPEGNRTGPALGEPGWVFNPYGWDFARDPYPIYTWLRDNAPVYYHPQMNFYLLSRYDDVWRAHRDAKLYSSKAGPQIERRDGDNKILLSMDAPEHGWAKAMMTKVFSRERMAALDGFIRRKAGELLEAAYARHGPDGEWDLVNEFSVELPLSVISELLGIPEELRGQVHHLANRMLSRDEADGPNASMEAHGGLFMIFFNLTQQRRAEPKDDPVSMLIALEIADENGAMHRLDDSQIASRFMEMALAGHETVAKAIPNGLIGMELFPSEKARLRADLSLAAKAVQETLRFDPPSQLQGRVNTQEITLHGVTIPADSRVMLATGAATRDPRAFPNPDVFDIERDMDSRTIAFGYGVHKCLGIHLAQQEILIAFEELFTRFPNWKVFPERAKRIIVSNVRGVAGLPVVLGPHA</sequence>
<comment type="similarity">
    <text evidence="1 2">Belongs to the cytochrome P450 family.</text>
</comment>
<dbReference type="PANTHER" id="PTHR46696:SF6">
    <property type="entry name" value="P450, PUTATIVE (EUROFUNG)-RELATED"/>
    <property type="match status" value="1"/>
</dbReference>
<accession>A0ABV7IV58</accession>
<keyword evidence="2" id="KW-0479">Metal-binding</keyword>
<evidence type="ECO:0000256" key="2">
    <source>
        <dbReference type="RuleBase" id="RU000461"/>
    </source>
</evidence>
<dbReference type="Pfam" id="PF00067">
    <property type="entry name" value="p450"/>
    <property type="match status" value="1"/>
</dbReference>
<dbReference type="Gene3D" id="1.10.630.10">
    <property type="entry name" value="Cytochrome P450"/>
    <property type="match status" value="1"/>
</dbReference>
<keyword evidence="2" id="KW-0349">Heme</keyword>
<keyword evidence="4" id="KW-1185">Reference proteome</keyword>
<dbReference type="InterPro" id="IPR017972">
    <property type="entry name" value="Cyt_P450_CS"/>
</dbReference>
<dbReference type="InterPro" id="IPR001128">
    <property type="entry name" value="Cyt_P450"/>
</dbReference>